<feature type="non-terminal residue" evidence="1">
    <location>
        <position position="1"/>
    </location>
</feature>
<evidence type="ECO:0000313" key="1">
    <source>
        <dbReference type="EMBL" id="GBM96227.1"/>
    </source>
</evidence>
<gene>
    <name evidence="1" type="ORF">AVEN_257144_1</name>
</gene>
<dbReference type="AlphaFoldDB" id="A0A4Y2K231"/>
<comment type="caution">
    <text evidence="1">The sequence shown here is derived from an EMBL/GenBank/DDBJ whole genome shotgun (WGS) entry which is preliminary data.</text>
</comment>
<protein>
    <submittedName>
        <fullName evidence="1">Uncharacterized protein</fullName>
    </submittedName>
</protein>
<keyword evidence="2" id="KW-1185">Reference proteome</keyword>
<reference evidence="1 2" key="1">
    <citation type="journal article" date="2019" name="Sci. Rep.">
        <title>Orb-weaving spider Araneus ventricosus genome elucidates the spidroin gene catalogue.</title>
        <authorList>
            <person name="Kono N."/>
            <person name="Nakamura H."/>
            <person name="Ohtoshi R."/>
            <person name="Moran D.A.P."/>
            <person name="Shinohara A."/>
            <person name="Yoshida Y."/>
            <person name="Fujiwara M."/>
            <person name="Mori M."/>
            <person name="Tomita M."/>
            <person name="Arakawa K."/>
        </authorList>
    </citation>
    <scope>NUCLEOTIDE SEQUENCE [LARGE SCALE GENOMIC DNA]</scope>
</reference>
<dbReference type="Proteomes" id="UP000499080">
    <property type="component" value="Unassembled WGS sequence"/>
</dbReference>
<proteinExistence type="predicted"/>
<evidence type="ECO:0000313" key="2">
    <source>
        <dbReference type="Proteomes" id="UP000499080"/>
    </source>
</evidence>
<name>A0A4Y2K231_ARAVE</name>
<organism evidence="1 2">
    <name type="scientific">Araneus ventricosus</name>
    <name type="common">Orbweaver spider</name>
    <name type="synonym">Epeira ventricosa</name>
    <dbReference type="NCBI Taxonomy" id="182803"/>
    <lineage>
        <taxon>Eukaryota</taxon>
        <taxon>Metazoa</taxon>
        <taxon>Ecdysozoa</taxon>
        <taxon>Arthropoda</taxon>
        <taxon>Chelicerata</taxon>
        <taxon>Arachnida</taxon>
        <taxon>Araneae</taxon>
        <taxon>Araneomorphae</taxon>
        <taxon>Entelegynae</taxon>
        <taxon>Araneoidea</taxon>
        <taxon>Araneidae</taxon>
        <taxon>Araneus</taxon>
    </lineage>
</organism>
<dbReference type="EMBL" id="BGPR01270155">
    <property type="protein sequence ID" value="GBM96227.1"/>
    <property type="molecule type" value="Genomic_DNA"/>
</dbReference>
<sequence length="146" mass="17179">IEENVGKPDGFHDHSSQIETQRRNRLASFSLEDIGMCPGSLDSPNYRVRRRRLYYSVLVYTRDRILHQFPPSNFRCSEGQGLDRISKNQPMWRNSMPDKSQLDAFSVWSGHLCLPQTHLRNFQCLSLRGWSYYRNLLLGHFSLVEF</sequence>
<accession>A0A4Y2K231</accession>